<name>A0A2W5T4K6_9BACT</name>
<evidence type="ECO:0000256" key="1">
    <source>
        <dbReference type="SAM" id="SignalP"/>
    </source>
</evidence>
<reference evidence="3 4" key="1">
    <citation type="submission" date="2017-08" db="EMBL/GenBank/DDBJ databases">
        <title>Infants hospitalized years apart are colonized by the same room-sourced microbial strains.</title>
        <authorList>
            <person name="Brooks B."/>
            <person name="Olm M.R."/>
            <person name="Firek B.A."/>
            <person name="Baker R."/>
            <person name="Thomas B.C."/>
            <person name="Morowitz M.J."/>
            <person name="Banfield J.F."/>
        </authorList>
    </citation>
    <scope>NUCLEOTIDE SEQUENCE [LARGE SCALE GENOMIC DNA]</scope>
    <source>
        <strain evidence="3">S2_003_000_R2_14</strain>
    </source>
</reference>
<proteinExistence type="predicted"/>
<dbReference type="Pfam" id="PF23416">
    <property type="entry name" value="DUF7107"/>
    <property type="match status" value="1"/>
</dbReference>
<keyword evidence="1" id="KW-0732">Signal</keyword>
<gene>
    <name evidence="3" type="ORF">DI536_19465</name>
</gene>
<evidence type="ECO:0000259" key="2">
    <source>
        <dbReference type="Pfam" id="PF23416"/>
    </source>
</evidence>
<protein>
    <recommendedName>
        <fullName evidence="2">DUF7107 domain-containing protein</fullName>
    </recommendedName>
</protein>
<evidence type="ECO:0000313" key="4">
    <source>
        <dbReference type="Proteomes" id="UP000249061"/>
    </source>
</evidence>
<organism evidence="3 4">
    <name type="scientific">Archangium gephyra</name>
    <dbReference type="NCBI Taxonomy" id="48"/>
    <lineage>
        <taxon>Bacteria</taxon>
        <taxon>Pseudomonadati</taxon>
        <taxon>Myxococcota</taxon>
        <taxon>Myxococcia</taxon>
        <taxon>Myxococcales</taxon>
        <taxon>Cystobacterineae</taxon>
        <taxon>Archangiaceae</taxon>
        <taxon>Archangium</taxon>
    </lineage>
</organism>
<dbReference type="NCBIfam" id="TIGR04201">
    <property type="entry name" value="Myxo_Cys_RPT"/>
    <property type="match status" value="1"/>
</dbReference>
<dbReference type="PANTHER" id="PTHR36519:SF9">
    <property type="entry name" value="EB DOMAIN-CONTAINING PROTEIN-RELATED"/>
    <property type="match status" value="1"/>
</dbReference>
<feature type="signal peptide" evidence="1">
    <location>
        <begin position="1"/>
        <end position="28"/>
    </location>
</feature>
<feature type="domain" description="DUF7107" evidence="2">
    <location>
        <begin position="225"/>
        <end position="268"/>
    </location>
</feature>
<dbReference type="AlphaFoldDB" id="A0A2W5T4K6"/>
<dbReference type="PANTHER" id="PTHR36519">
    <property type="entry name" value="FIP (FUNGUS-INDUCED PROTEIN) RELATED-RELATED"/>
    <property type="match status" value="1"/>
</dbReference>
<feature type="chain" id="PRO_5015930634" description="DUF7107 domain-containing protein" evidence="1">
    <location>
        <begin position="29"/>
        <end position="429"/>
    </location>
</feature>
<accession>A0A2W5T4K6</accession>
<dbReference type="InterPro" id="IPR026435">
    <property type="entry name" value="Myxo_Cys_rpt"/>
</dbReference>
<dbReference type="InterPro" id="IPR055531">
    <property type="entry name" value="DUF7107"/>
</dbReference>
<evidence type="ECO:0000313" key="3">
    <source>
        <dbReference type="EMBL" id="PZR10429.1"/>
    </source>
</evidence>
<dbReference type="EMBL" id="QFQP01000017">
    <property type="protein sequence ID" value="PZR10429.1"/>
    <property type="molecule type" value="Genomic_DNA"/>
</dbReference>
<sequence length="429" mass="42644">MKTTTSWALVLSALVAVGCTNGTGPTLARPNTRSIQSHQHEALGATNLQTTAQFDAPVGNSSATAPSTGTGSFTVAPSLSGGNASVGFVDSPYHYVMVGDFSGTASHFFAVVADVPFTTGTHAIDNVHFFAGVFDAASGEPTHLASTGTVTFTSVGGVGGRWVGSFSGSLDEVAPTPSCRSAADCASGESCINGSCVPNPPQCTSNTQCATGQQCLNGSCVVVGCSTNADCANGEICSVGRCVVPHPPQCTSTAQCGAGQQCVNGSCVVSTPACASNADCSRGESCVSGQCVYVAPTQCDGRQGTGSLSGHVTTVGSCAALPAGNVSLNQAAAFIDDQRRLIVVDANGAEGALLEFAVCPGSVGTLSLGSGLVSAAHLSHVETADLRLLAERKASAATLTVTQVGPQLGGSFSLTIATGGLVTGTFTVQ</sequence>
<dbReference type="PROSITE" id="PS51257">
    <property type="entry name" value="PROKAR_LIPOPROTEIN"/>
    <property type="match status" value="1"/>
</dbReference>
<comment type="caution">
    <text evidence="3">The sequence shown here is derived from an EMBL/GenBank/DDBJ whole genome shotgun (WGS) entry which is preliminary data.</text>
</comment>
<dbReference type="Proteomes" id="UP000249061">
    <property type="component" value="Unassembled WGS sequence"/>
</dbReference>